<evidence type="ECO:0000256" key="1">
    <source>
        <dbReference type="ARBA" id="ARBA00023002"/>
    </source>
</evidence>
<dbReference type="SUPFAM" id="SSF51735">
    <property type="entry name" value="NAD(P)-binding Rossmann-fold domains"/>
    <property type="match status" value="1"/>
</dbReference>
<reference evidence="4" key="1">
    <citation type="submission" date="2006-10" db="EMBL/GenBank/DDBJ databases">
        <title>Complete sequence of Solibacter usitatus Ellin6076.</title>
        <authorList>
            <consortium name="US DOE Joint Genome Institute"/>
            <person name="Copeland A."/>
            <person name="Lucas S."/>
            <person name="Lapidus A."/>
            <person name="Barry K."/>
            <person name="Detter J.C."/>
            <person name="Glavina del Rio T."/>
            <person name="Hammon N."/>
            <person name="Israni S."/>
            <person name="Dalin E."/>
            <person name="Tice H."/>
            <person name="Pitluck S."/>
            <person name="Thompson L.S."/>
            <person name="Brettin T."/>
            <person name="Bruce D."/>
            <person name="Han C."/>
            <person name="Tapia R."/>
            <person name="Gilna P."/>
            <person name="Schmutz J."/>
            <person name="Larimer F."/>
            <person name="Land M."/>
            <person name="Hauser L."/>
            <person name="Kyrpides N."/>
            <person name="Mikhailova N."/>
            <person name="Janssen P.H."/>
            <person name="Kuske C.R."/>
            <person name="Richardson P."/>
        </authorList>
    </citation>
    <scope>NUCLEOTIDE SEQUENCE</scope>
    <source>
        <strain evidence="4">Ellin6076</strain>
    </source>
</reference>
<dbReference type="STRING" id="234267.Acid_5955"/>
<dbReference type="PANTHER" id="PTHR43818">
    <property type="entry name" value="BCDNA.GH03377"/>
    <property type="match status" value="1"/>
</dbReference>
<keyword evidence="1" id="KW-0560">Oxidoreductase</keyword>
<dbReference type="InterPro" id="IPR050463">
    <property type="entry name" value="Gfo/Idh/MocA_oxidrdct_glycsds"/>
</dbReference>
<dbReference type="Gene3D" id="3.30.360.10">
    <property type="entry name" value="Dihydrodipicolinate Reductase, domain 2"/>
    <property type="match status" value="1"/>
</dbReference>
<feature type="domain" description="Gfo/Idh/MocA-like oxidoreductase N-terminal" evidence="2">
    <location>
        <begin position="2"/>
        <end position="116"/>
    </location>
</feature>
<dbReference type="GO" id="GO:0016491">
    <property type="term" value="F:oxidoreductase activity"/>
    <property type="evidence" value="ECO:0007669"/>
    <property type="project" value="UniProtKB-KW"/>
</dbReference>
<proteinExistence type="predicted"/>
<dbReference type="HOGENOM" id="CLU_023194_17_0_0"/>
<organism evidence="4">
    <name type="scientific">Solibacter usitatus (strain Ellin6076)</name>
    <dbReference type="NCBI Taxonomy" id="234267"/>
    <lineage>
        <taxon>Bacteria</taxon>
        <taxon>Pseudomonadati</taxon>
        <taxon>Acidobacteriota</taxon>
        <taxon>Terriglobia</taxon>
        <taxon>Bryobacterales</taxon>
        <taxon>Solibacteraceae</taxon>
        <taxon>Candidatus Solibacter</taxon>
    </lineage>
</organism>
<dbReference type="AlphaFoldDB" id="Q01TX4"/>
<dbReference type="SUPFAM" id="SSF55347">
    <property type="entry name" value="Glyceraldehyde-3-phosphate dehydrogenase-like, C-terminal domain"/>
    <property type="match status" value="1"/>
</dbReference>
<dbReference type="PANTHER" id="PTHR43818:SF11">
    <property type="entry name" value="BCDNA.GH03377"/>
    <property type="match status" value="1"/>
</dbReference>
<dbReference type="GO" id="GO:0000166">
    <property type="term" value="F:nucleotide binding"/>
    <property type="evidence" value="ECO:0007669"/>
    <property type="project" value="InterPro"/>
</dbReference>
<dbReference type="OrthoDB" id="9815825at2"/>
<dbReference type="eggNOG" id="COG0673">
    <property type="taxonomic scope" value="Bacteria"/>
</dbReference>
<dbReference type="InterPro" id="IPR000683">
    <property type="entry name" value="Gfo/Idh/MocA-like_OxRdtase_N"/>
</dbReference>
<feature type="domain" description="GFO/IDH/MocA-like oxidoreductase" evidence="3">
    <location>
        <begin position="130"/>
        <end position="255"/>
    </location>
</feature>
<gene>
    <name evidence="4" type="ordered locus">Acid_5955</name>
</gene>
<accession>Q01TX4</accession>
<protein>
    <submittedName>
        <fullName evidence="4">Oxidoreductase domain protein</fullName>
    </submittedName>
</protein>
<sequence length="356" mass="38260">MIRVSFVGCGGMAAHYLGVYRDLDWVRVVNCIDAVPEAAQKAADTIPGAVAGTDYALALGDGIDAVIISSPNHLHRPQAVAAIEAGKHVLLQKPVAPNLGDAEAIEEAAAGSARTVGLYMSYFDQPLIHDLRDMVRQGWLGDIVHCYARLMHKGGMMWSREALAGNRNWRGSVEQTGGGCFIQLAVHYLHIFEWATGAKVTRASGFANRLHCPGLEGEDLASGIFELDTGGLLTIDTAWCTNGEELCVHGTEGRFTYRDNKLAICSTKGAFHGRAAEYTGGTVPQFGGEWGVEQQMEIRPPGFAATGNPLNQHLQFLEAVRDSREAPVSIASGVRDMRIVAALYEATRSGRAVEVA</sequence>
<evidence type="ECO:0000259" key="2">
    <source>
        <dbReference type="Pfam" id="PF01408"/>
    </source>
</evidence>
<dbReference type="Pfam" id="PF01408">
    <property type="entry name" value="GFO_IDH_MocA"/>
    <property type="match status" value="1"/>
</dbReference>
<dbReference type="Gene3D" id="3.40.50.720">
    <property type="entry name" value="NAD(P)-binding Rossmann-like Domain"/>
    <property type="match status" value="1"/>
</dbReference>
<dbReference type="InterPro" id="IPR055170">
    <property type="entry name" value="GFO_IDH_MocA-like_dom"/>
</dbReference>
<evidence type="ECO:0000313" key="4">
    <source>
        <dbReference type="EMBL" id="ABJ86896.1"/>
    </source>
</evidence>
<dbReference type="Pfam" id="PF22725">
    <property type="entry name" value="GFO_IDH_MocA_C3"/>
    <property type="match status" value="1"/>
</dbReference>
<dbReference type="InParanoid" id="Q01TX4"/>
<name>Q01TX4_SOLUE</name>
<dbReference type="EMBL" id="CP000473">
    <property type="protein sequence ID" value="ABJ86896.1"/>
    <property type="molecule type" value="Genomic_DNA"/>
</dbReference>
<dbReference type="KEGG" id="sus:Acid_5955"/>
<dbReference type="InterPro" id="IPR036291">
    <property type="entry name" value="NAD(P)-bd_dom_sf"/>
</dbReference>
<evidence type="ECO:0000259" key="3">
    <source>
        <dbReference type="Pfam" id="PF22725"/>
    </source>
</evidence>